<evidence type="ECO:0000256" key="6">
    <source>
        <dbReference type="SAM" id="MobiDB-lite"/>
    </source>
</evidence>
<dbReference type="GO" id="GO:0019901">
    <property type="term" value="F:protein kinase binding"/>
    <property type="evidence" value="ECO:0007669"/>
    <property type="project" value="TreeGrafter"/>
</dbReference>
<name>A0A0R3T9D3_RODNA</name>
<dbReference type="OrthoDB" id="10020858at2759"/>
<dbReference type="PANTHER" id="PTHR14728">
    <property type="entry name" value="PROTEIN AURORA BOREALIS"/>
    <property type="match status" value="1"/>
</dbReference>
<evidence type="ECO:0000313" key="7">
    <source>
        <dbReference type="EMBL" id="VDN99529.1"/>
    </source>
</evidence>
<dbReference type="GO" id="GO:0007088">
    <property type="term" value="P:regulation of mitotic nuclear division"/>
    <property type="evidence" value="ECO:0007669"/>
    <property type="project" value="TreeGrafter"/>
</dbReference>
<organism evidence="9">
    <name type="scientific">Rodentolepis nana</name>
    <name type="common">Dwarf tapeworm</name>
    <name type="synonym">Hymenolepis nana</name>
    <dbReference type="NCBI Taxonomy" id="102285"/>
    <lineage>
        <taxon>Eukaryota</taxon>
        <taxon>Metazoa</taxon>
        <taxon>Spiralia</taxon>
        <taxon>Lophotrochozoa</taxon>
        <taxon>Platyhelminthes</taxon>
        <taxon>Cestoda</taxon>
        <taxon>Eucestoda</taxon>
        <taxon>Cyclophyllidea</taxon>
        <taxon>Hymenolepididae</taxon>
        <taxon>Rodentolepis</taxon>
    </lineage>
</organism>
<sequence>MEDEDFKAQDPVTPSKPSNETPVLRTPQGGVLYNPFQKDYVSRLSAPTLTPGIFATPKKRANEDVPGPSGSFFSPEIQGDHFPTEIDENPIYQVKLQQRLDAAVDKTAQEKIAKYFKTNVVAPSPGFSSYDGRPELRKCSTWKNDLRSAFEFNKPKVLKPTQVIDAQTQTSLSIAAQVDFADLLKRIEQLEEFKRIYGDNFFKKSGVEFIQPVGEQLGLSYDLHPNATCSYCHRKSRSFYGSASVSGDFSRDETIRNTTNSSNDTLNIKSDITSFQDEFALPFSFMTESVCSPKPKARSSSSRTNLTSCFNEIALESRTPTAHKFDRFESVSPLVGGRTSYEAERSYRRFSGAFNFEEEDSGAPFGQVVCFDDEESTRDSPNNKENSEAADQSSSRKRHMESPNLSPIFARRRKCDFDDTNDVPMDKKLQTRLFDSPDSNQ</sequence>
<feature type="compositionally biased region" description="Basic and acidic residues" evidence="6">
    <location>
        <begin position="377"/>
        <end position="387"/>
    </location>
</feature>
<evidence type="ECO:0000256" key="5">
    <source>
        <dbReference type="ARBA" id="ARBA00023306"/>
    </source>
</evidence>
<evidence type="ECO:0000313" key="9">
    <source>
        <dbReference type="WBParaSite" id="HNAJ_0000367201-mRNA-1"/>
    </source>
</evidence>
<keyword evidence="4" id="KW-0498">Mitosis</keyword>
<evidence type="ECO:0000256" key="3">
    <source>
        <dbReference type="ARBA" id="ARBA00022618"/>
    </source>
</evidence>
<dbReference type="GO" id="GO:0005634">
    <property type="term" value="C:nucleus"/>
    <property type="evidence" value="ECO:0007669"/>
    <property type="project" value="TreeGrafter"/>
</dbReference>
<keyword evidence="8" id="KW-1185">Reference proteome</keyword>
<keyword evidence="5" id="KW-0131">Cell cycle</keyword>
<reference evidence="7 8" key="2">
    <citation type="submission" date="2018-11" db="EMBL/GenBank/DDBJ databases">
        <authorList>
            <consortium name="Pathogen Informatics"/>
        </authorList>
    </citation>
    <scope>NUCLEOTIDE SEQUENCE [LARGE SCALE GENOMIC DNA]</scope>
</reference>
<comment type="similarity">
    <text evidence="1">Belongs to the BORA family.</text>
</comment>
<evidence type="ECO:0000256" key="1">
    <source>
        <dbReference type="ARBA" id="ARBA00010963"/>
    </source>
</evidence>
<evidence type="ECO:0000256" key="2">
    <source>
        <dbReference type="ARBA" id="ARBA00020055"/>
    </source>
</evidence>
<dbReference type="InterPro" id="IPR023252">
    <property type="entry name" value="Aurora_borealis_protein"/>
</dbReference>
<dbReference type="Proteomes" id="UP000278807">
    <property type="component" value="Unassembled WGS sequence"/>
</dbReference>
<reference evidence="9" key="1">
    <citation type="submission" date="2017-02" db="UniProtKB">
        <authorList>
            <consortium name="WormBaseParasite"/>
        </authorList>
    </citation>
    <scope>IDENTIFICATION</scope>
</reference>
<feature type="region of interest" description="Disordered" evidence="6">
    <location>
        <begin position="1"/>
        <end position="30"/>
    </location>
</feature>
<dbReference type="AlphaFoldDB" id="A0A0R3T9D3"/>
<evidence type="ECO:0000256" key="4">
    <source>
        <dbReference type="ARBA" id="ARBA00022776"/>
    </source>
</evidence>
<dbReference type="EMBL" id="UZAE01002220">
    <property type="protein sequence ID" value="VDN99529.1"/>
    <property type="molecule type" value="Genomic_DNA"/>
</dbReference>
<dbReference type="GO" id="GO:0060236">
    <property type="term" value="P:regulation of mitotic spindle organization"/>
    <property type="evidence" value="ECO:0007669"/>
    <property type="project" value="TreeGrafter"/>
</dbReference>
<protein>
    <recommendedName>
        <fullName evidence="2">Protein aurora borealis</fullName>
    </recommendedName>
</protein>
<feature type="region of interest" description="Disordered" evidence="6">
    <location>
        <begin position="374"/>
        <end position="441"/>
    </location>
</feature>
<keyword evidence="3" id="KW-0132">Cell division</keyword>
<proteinExistence type="inferred from homology"/>
<dbReference type="GO" id="GO:0005737">
    <property type="term" value="C:cytoplasm"/>
    <property type="evidence" value="ECO:0007669"/>
    <property type="project" value="TreeGrafter"/>
</dbReference>
<evidence type="ECO:0000313" key="8">
    <source>
        <dbReference type="Proteomes" id="UP000278807"/>
    </source>
</evidence>
<dbReference type="PANTHER" id="PTHR14728:SF2">
    <property type="entry name" value="PROTEIN AURORA BOREALIS"/>
    <property type="match status" value="1"/>
</dbReference>
<dbReference type="Pfam" id="PF15280">
    <property type="entry name" value="BORA_N"/>
    <property type="match status" value="1"/>
</dbReference>
<gene>
    <name evidence="7" type="ORF">HNAJ_LOCUS3670</name>
</gene>
<accession>A0A0R3T9D3</accession>
<dbReference type="GO" id="GO:0051301">
    <property type="term" value="P:cell division"/>
    <property type="evidence" value="ECO:0007669"/>
    <property type="project" value="UniProtKB-KW"/>
</dbReference>
<dbReference type="WBParaSite" id="HNAJ_0000367201-mRNA-1">
    <property type="protein sequence ID" value="HNAJ_0000367201-mRNA-1"/>
    <property type="gene ID" value="HNAJ_0000367201"/>
</dbReference>